<dbReference type="Pfam" id="PF04314">
    <property type="entry name" value="PCuAC"/>
    <property type="match status" value="1"/>
</dbReference>
<dbReference type="PANTHER" id="PTHR36302:SF1">
    <property type="entry name" value="COPPER CHAPERONE PCU(A)C"/>
    <property type="match status" value="1"/>
</dbReference>
<dbReference type="AlphaFoldDB" id="A0AAU7JIJ4"/>
<dbReference type="Gene3D" id="2.60.40.1890">
    <property type="entry name" value="PCu(A)C copper chaperone"/>
    <property type="match status" value="1"/>
</dbReference>
<feature type="signal peptide" evidence="1">
    <location>
        <begin position="1"/>
        <end position="23"/>
    </location>
</feature>
<proteinExistence type="predicted"/>
<organism evidence="2">
    <name type="scientific">Alsobacter sp. KACC 23698</name>
    <dbReference type="NCBI Taxonomy" id="3149229"/>
    <lineage>
        <taxon>Bacteria</taxon>
        <taxon>Pseudomonadati</taxon>
        <taxon>Pseudomonadota</taxon>
        <taxon>Alphaproteobacteria</taxon>
        <taxon>Hyphomicrobiales</taxon>
        <taxon>Alsobacteraceae</taxon>
        <taxon>Alsobacter</taxon>
    </lineage>
</organism>
<name>A0AAU7JIJ4_9HYPH</name>
<feature type="chain" id="PRO_5043851401" evidence="1">
    <location>
        <begin position="24"/>
        <end position="168"/>
    </location>
</feature>
<reference evidence="2" key="1">
    <citation type="submission" date="2024-05" db="EMBL/GenBank/DDBJ databases">
        <authorList>
            <person name="Kim S."/>
            <person name="Heo J."/>
            <person name="Choi H."/>
            <person name="Choi Y."/>
            <person name="Kwon S.-W."/>
            <person name="Kim Y."/>
        </authorList>
    </citation>
    <scope>NUCLEOTIDE SEQUENCE</scope>
    <source>
        <strain evidence="2">KACC 23698</strain>
    </source>
</reference>
<accession>A0AAU7JIJ4</accession>
<dbReference type="SUPFAM" id="SSF110087">
    <property type="entry name" value="DR1885-like metal-binding protein"/>
    <property type="match status" value="1"/>
</dbReference>
<protein>
    <submittedName>
        <fullName evidence="2">Copper chaperone PCu(A)C</fullName>
    </submittedName>
</protein>
<gene>
    <name evidence="2" type="ORF">ABEG18_04815</name>
</gene>
<keyword evidence="1" id="KW-0732">Signal</keyword>
<sequence length="168" mass="17060">MITRTLLAAALLSAAVPAAPALAHDYKAGDLVINHPWARATPPGASVGGGYLSVRNAGTAPDRLLSITSDVAGRVMIHEMSNAGGVMTMRPVPAGLPIPPGEVVELKPGGYHVMFMDLKDGLKAGDSVKGVLTFEKAGAVPVEFRVQAIGAKTGEPAAGKPGDAHAGH</sequence>
<evidence type="ECO:0000313" key="2">
    <source>
        <dbReference type="EMBL" id="XBO40106.1"/>
    </source>
</evidence>
<evidence type="ECO:0000256" key="1">
    <source>
        <dbReference type="SAM" id="SignalP"/>
    </source>
</evidence>
<dbReference type="EMBL" id="CP157484">
    <property type="protein sequence ID" value="XBO40106.1"/>
    <property type="molecule type" value="Genomic_DNA"/>
</dbReference>
<dbReference type="InterPro" id="IPR058248">
    <property type="entry name" value="Lxx211020-like"/>
</dbReference>
<dbReference type="PANTHER" id="PTHR36302">
    <property type="entry name" value="BLR7088 PROTEIN"/>
    <property type="match status" value="1"/>
</dbReference>
<dbReference type="InterPro" id="IPR036182">
    <property type="entry name" value="PCuAC_sf"/>
</dbReference>
<dbReference type="RefSeq" id="WP_406856960.1">
    <property type="nucleotide sequence ID" value="NZ_CP157484.1"/>
</dbReference>
<dbReference type="InterPro" id="IPR007410">
    <property type="entry name" value="LpqE-like"/>
</dbReference>